<dbReference type="Proteomes" id="UP000225889">
    <property type="component" value="Unassembled WGS sequence"/>
</dbReference>
<reference evidence="1 2" key="2">
    <citation type="submission" date="2017-10" db="EMBL/GenBank/DDBJ databases">
        <authorList>
            <person name="Banno H."/>
            <person name="Chua N.-H."/>
        </authorList>
    </citation>
    <scope>NUCLEOTIDE SEQUENCE [LARGE SCALE GENOMIC DNA]</scope>
    <source>
        <strain evidence="1 2">JK626</strain>
    </source>
</reference>
<proteinExistence type="predicted"/>
<sequence>MSIPKSKRPVSSEEFFEVALTLRTKITEMLKEDFGDDKEHIRTEDGRIIKNKNYWLYKEVRGRIFGYAADLIMNLTEANTIYITNVSEYGVRRKYMTLAIADCEKIKQELNYAAKVLPIPRNKYLQYNDMIRDEKNHIKNWRKADNKVLKKLQEA</sequence>
<name>A0A2G3DY62_9FIRM</name>
<evidence type="ECO:0000313" key="1">
    <source>
        <dbReference type="EMBL" id="PHU35998.1"/>
    </source>
</evidence>
<reference evidence="1 2" key="1">
    <citation type="submission" date="2017-10" db="EMBL/GenBank/DDBJ databases">
        <title>Resolving the taxonomy of Roseburia spp., Eubacterium rectale and Agathobacter spp. through phylogenomic analysis.</title>
        <authorList>
            <person name="Sheridan P.O."/>
            <person name="Walker A.W."/>
            <person name="Duncan S.H."/>
            <person name="Scott K.P."/>
            <person name="Toole P.W.O."/>
            <person name="Luis P."/>
            <person name="Flint H.J."/>
        </authorList>
    </citation>
    <scope>NUCLEOTIDE SEQUENCE [LARGE SCALE GENOMIC DNA]</scope>
    <source>
        <strain evidence="1 2">JK626</strain>
    </source>
</reference>
<dbReference type="RefSeq" id="WP_099391217.1">
    <property type="nucleotide sequence ID" value="NZ_PDYF01000007.1"/>
</dbReference>
<comment type="caution">
    <text evidence="1">The sequence shown here is derived from an EMBL/GenBank/DDBJ whole genome shotgun (WGS) entry which is preliminary data.</text>
</comment>
<evidence type="ECO:0000313" key="2">
    <source>
        <dbReference type="Proteomes" id="UP000225889"/>
    </source>
</evidence>
<accession>A0A2G3DY62</accession>
<organism evidence="1 2">
    <name type="scientific">Pseudobutyrivibrio ruminis</name>
    <dbReference type="NCBI Taxonomy" id="46206"/>
    <lineage>
        <taxon>Bacteria</taxon>
        <taxon>Bacillati</taxon>
        <taxon>Bacillota</taxon>
        <taxon>Clostridia</taxon>
        <taxon>Lachnospirales</taxon>
        <taxon>Lachnospiraceae</taxon>
        <taxon>Pseudobutyrivibrio</taxon>
    </lineage>
</organism>
<gene>
    <name evidence="1" type="ORF">CSX01_01835</name>
</gene>
<dbReference type="AlphaFoldDB" id="A0A2G3DY62"/>
<protein>
    <submittedName>
        <fullName evidence="1">Uncharacterized protein</fullName>
    </submittedName>
</protein>
<dbReference type="EMBL" id="PDYF01000007">
    <property type="protein sequence ID" value="PHU35998.1"/>
    <property type="molecule type" value="Genomic_DNA"/>
</dbReference>